<reference evidence="5" key="1">
    <citation type="submission" date="2024-07" db="EMBL/GenBank/DDBJ databases">
        <title>Two chromosome-level genome assemblies of Korean endemic species Abeliophyllum distichum and Forsythia ovata (Oleaceae).</title>
        <authorList>
            <person name="Jang H."/>
        </authorList>
    </citation>
    <scope>NUCLEOTIDE SEQUENCE [LARGE SCALE GENOMIC DNA]</scope>
</reference>
<protein>
    <recommendedName>
        <fullName evidence="6">DUF668 domain-containing protein</fullName>
    </recommendedName>
</protein>
<evidence type="ECO:0000313" key="4">
    <source>
        <dbReference type="EMBL" id="KAL2481280.1"/>
    </source>
</evidence>
<dbReference type="AlphaFoldDB" id="A0ABD1QYK1"/>
<dbReference type="PANTHER" id="PTHR31371">
    <property type="entry name" value="BNAC09G50660D PROTEIN"/>
    <property type="match status" value="1"/>
</dbReference>
<feature type="compositionally biased region" description="Polar residues" evidence="1">
    <location>
        <begin position="343"/>
        <end position="362"/>
    </location>
</feature>
<comment type="caution">
    <text evidence="4">The sequence shown here is derived from an EMBL/GenBank/DDBJ whole genome shotgun (WGS) entry which is preliminary data.</text>
</comment>
<organism evidence="4 5">
    <name type="scientific">Abeliophyllum distichum</name>
    <dbReference type="NCBI Taxonomy" id="126358"/>
    <lineage>
        <taxon>Eukaryota</taxon>
        <taxon>Viridiplantae</taxon>
        <taxon>Streptophyta</taxon>
        <taxon>Embryophyta</taxon>
        <taxon>Tracheophyta</taxon>
        <taxon>Spermatophyta</taxon>
        <taxon>Magnoliopsida</taxon>
        <taxon>eudicotyledons</taxon>
        <taxon>Gunneridae</taxon>
        <taxon>Pentapetalae</taxon>
        <taxon>asterids</taxon>
        <taxon>lamiids</taxon>
        <taxon>Lamiales</taxon>
        <taxon>Oleaceae</taxon>
        <taxon>Forsythieae</taxon>
        <taxon>Abeliophyllum</taxon>
    </lineage>
</organism>
<evidence type="ECO:0000259" key="2">
    <source>
        <dbReference type="Pfam" id="PF05003"/>
    </source>
</evidence>
<dbReference type="Pfam" id="PF05003">
    <property type="entry name" value="DUF668"/>
    <property type="match status" value="1"/>
</dbReference>
<feature type="region of interest" description="Disordered" evidence="1">
    <location>
        <begin position="335"/>
        <end position="382"/>
    </location>
</feature>
<proteinExistence type="predicted"/>
<feature type="domain" description="DUF668" evidence="2">
    <location>
        <begin position="405"/>
        <end position="496"/>
    </location>
</feature>
<evidence type="ECO:0000259" key="3">
    <source>
        <dbReference type="Pfam" id="PF11961"/>
    </source>
</evidence>
<keyword evidence="5" id="KW-1185">Reference proteome</keyword>
<dbReference type="Pfam" id="PF11961">
    <property type="entry name" value="DUF3475"/>
    <property type="match status" value="1"/>
</dbReference>
<sequence length="583" mass="66573">MDSIGELGVYQICGMGSETVTENWFGNIWRSSRKSIALDPQKPVIGILAFEVSRLMCKVVNIWQCLCDQKIVRLREEIVNSVGIQKLVSLDDDHLMDLVIAEIIDNLVSVAKSVAIMGKKCADPMYHNLERVFDDPGKIDPKWISWQYRLKKMERKVKKMEKFVACTEQLYQELEVLAAIEQNLRRMQAGADMDQVNLFEFQRKIVWQNLEVKNLQEMSPWVRTYDYIVRMLFRSLFTIVERIKHLYRVNKIGNVEGCNHFEHPHSDFLVRRNSVSARIQFSVYTSENKLNSSFSDLGLSDDKSGSRNKKLHVLSQSSIHLGKNTQMKARRLAPDGFKGQMTGGSNSPVKGSYTPSTSDTLGSNDTSNKDTDDTNAVPTRHCSTTSTKQSFFNSKRKLLNAPISTLGDAALALHYANIILLIKKLSSAPHLISHNLRDNLYNMLPTSIRNRLRARLMVFSKSSGSLIYDTAVAEEWKLALARILEWLSPLALDTIRWYSDLNVERQQVTFGSNVLLFQTLHFANQVKTEAAITELLMGLNYLSRFCRKTTEKTSRQSLCSRLCYGYILPKDNIYYNMIDDTSL</sequence>
<dbReference type="PANTHER" id="PTHR31371:SF4">
    <property type="entry name" value="DUF668 DOMAIN-CONTAINING PROTEIN"/>
    <property type="match status" value="1"/>
</dbReference>
<name>A0ABD1QYK1_9LAMI</name>
<evidence type="ECO:0000313" key="5">
    <source>
        <dbReference type="Proteomes" id="UP001604336"/>
    </source>
</evidence>
<evidence type="ECO:0008006" key="6">
    <source>
        <dbReference type="Google" id="ProtNLM"/>
    </source>
</evidence>
<feature type="domain" description="DUF3475" evidence="3">
    <location>
        <begin position="47"/>
        <end position="103"/>
    </location>
</feature>
<evidence type="ECO:0000256" key="1">
    <source>
        <dbReference type="SAM" id="MobiDB-lite"/>
    </source>
</evidence>
<dbReference type="EMBL" id="JBFOLK010000010">
    <property type="protein sequence ID" value="KAL2481280.1"/>
    <property type="molecule type" value="Genomic_DNA"/>
</dbReference>
<dbReference type="InterPro" id="IPR007700">
    <property type="entry name" value="DUF668"/>
</dbReference>
<gene>
    <name evidence="4" type="ORF">Adt_34246</name>
</gene>
<dbReference type="Proteomes" id="UP001604336">
    <property type="component" value="Unassembled WGS sequence"/>
</dbReference>
<dbReference type="InterPro" id="IPR021864">
    <property type="entry name" value="DUF3475"/>
</dbReference>
<accession>A0ABD1QYK1</accession>